<evidence type="ECO:0000313" key="1">
    <source>
        <dbReference type="EMBL" id="CUX76482.1"/>
    </source>
</evidence>
<name>A0A143WN24_TREPR</name>
<reference evidence="2" key="1">
    <citation type="submission" date="2016-01" db="EMBL/GenBank/DDBJ databases">
        <authorList>
            <person name="Husnik F."/>
        </authorList>
    </citation>
    <scope>NUCLEOTIDE SEQUENCE [LARGE SCALE GENOMIC DNA]</scope>
</reference>
<protein>
    <submittedName>
        <fullName evidence="1">50S ribosomal protein L31 type B</fullName>
    </submittedName>
</protein>
<keyword evidence="1" id="KW-0687">Ribonucleoprotein</keyword>
<keyword evidence="2" id="KW-1185">Reference proteome</keyword>
<dbReference type="Proteomes" id="UP000075244">
    <property type="component" value="Chromosome I"/>
</dbReference>
<dbReference type="AlphaFoldDB" id="A0A143WN24"/>
<dbReference type="GO" id="GO:0005840">
    <property type="term" value="C:ribosome"/>
    <property type="evidence" value="ECO:0007669"/>
    <property type="project" value="UniProtKB-KW"/>
</dbReference>
<keyword evidence="1" id="KW-0689">Ribosomal protein</keyword>
<accession>A0A143WN24</accession>
<dbReference type="PATRIC" id="fig|189385.5.peg.83"/>
<proteinExistence type="predicted"/>
<sequence length="67" mass="7455">MQDARYRPATFHDAAGRLTLLTRSTLAPKGSINLGCAAYPMLKIDVTSSTHCAYARRVPVVHTRRLR</sequence>
<evidence type="ECO:0000313" key="2">
    <source>
        <dbReference type="Proteomes" id="UP000075244"/>
    </source>
</evidence>
<gene>
    <name evidence="1" type="primary">rpmE</name>
    <name evidence="1" type="ORF">PLON_TP00071</name>
</gene>
<dbReference type="EMBL" id="LN998830">
    <property type="protein sequence ID" value="CUX76482.1"/>
    <property type="molecule type" value="Genomic_DNA"/>
</dbReference>
<organism evidence="1 2">
    <name type="scientific">Tremblaya princeps</name>
    <dbReference type="NCBI Taxonomy" id="189385"/>
    <lineage>
        <taxon>Bacteria</taxon>
        <taxon>Pseudomonadati</taxon>
        <taxon>Pseudomonadota</taxon>
        <taxon>Betaproteobacteria</taxon>
        <taxon>Candidatus Tremblayella</taxon>
    </lineage>
</organism>